<proteinExistence type="predicted"/>
<evidence type="ECO:0000256" key="1">
    <source>
        <dbReference type="SAM" id="MobiDB-lite"/>
    </source>
</evidence>
<evidence type="ECO:0000313" key="2">
    <source>
        <dbReference type="EMBL" id="CCC13641.1"/>
    </source>
</evidence>
<feature type="compositionally biased region" description="Polar residues" evidence="1">
    <location>
        <begin position="9"/>
        <end position="20"/>
    </location>
</feature>
<dbReference type="AlphaFoldDB" id="F7W7Z8"/>
<gene>
    <name evidence="2" type="ORF">SMAC_12782</name>
</gene>
<comment type="caution">
    <text evidence="2">The sequence shown here is derived from an EMBL/GenBank/DDBJ whole genome shotgun (WGS) entry which is preliminary data.</text>
</comment>
<dbReference type="HOGENOM" id="CLU_3428558_0_0_1"/>
<evidence type="ECO:0000313" key="3">
    <source>
        <dbReference type="Proteomes" id="UP000001881"/>
    </source>
</evidence>
<organism evidence="2 3">
    <name type="scientific">Sordaria macrospora (strain ATCC MYA-333 / DSM 997 / K(L3346) / K-hell)</name>
    <dbReference type="NCBI Taxonomy" id="771870"/>
    <lineage>
        <taxon>Eukaryota</taxon>
        <taxon>Fungi</taxon>
        <taxon>Dikarya</taxon>
        <taxon>Ascomycota</taxon>
        <taxon>Pezizomycotina</taxon>
        <taxon>Sordariomycetes</taxon>
        <taxon>Sordariomycetidae</taxon>
        <taxon>Sordariales</taxon>
        <taxon>Sordariaceae</taxon>
        <taxon>Sordaria</taxon>
    </lineage>
</organism>
<protein>
    <submittedName>
        <fullName evidence="2">WGS project CABT00000000 data, contig 2.41</fullName>
    </submittedName>
</protein>
<dbReference type="InParanoid" id="F7W7Z8"/>
<feature type="region of interest" description="Disordered" evidence="1">
    <location>
        <begin position="1"/>
        <end position="20"/>
    </location>
</feature>
<name>F7W7Z8_SORMK</name>
<accession>F7W7Z8</accession>
<dbReference type="Proteomes" id="UP000001881">
    <property type="component" value="Unassembled WGS sequence"/>
</dbReference>
<dbReference type="EMBL" id="CABT02000041">
    <property type="protein sequence ID" value="CCC13641.1"/>
    <property type="molecule type" value="Genomic_DNA"/>
</dbReference>
<reference evidence="2 3" key="1">
    <citation type="journal article" date="2010" name="PLoS Genet.">
        <title>De novo assembly of a 40 Mb eukaryotic genome from short sequence reads: Sordaria macrospora, a model organism for fungal morphogenesis.</title>
        <authorList>
            <person name="Nowrousian M."/>
            <person name="Stajich J."/>
            <person name="Chu M."/>
            <person name="Engh I."/>
            <person name="Espagne E."/>
            <person name="Halliday K."/>
            <person name="Kamerewerd J."/>
            <person name="Kempken F."/>
            <person name="Knab B."/>
            <person name="Kuo H.C."/>
            <person name="Osiewacz H.D."/>
            <person name="Poeggeler S."/>
            <person name="Read N."/>
            <person name="Seiler S."/>
            <person name="Smith K."/>
            <person name="Zickler D."/>
            <person name="Kueck U."/>
            <person name="Freitag M."/>
        </authorList>
    </citation>
    <scope>NUCLEOTIDE SEQUENCE [LARGE SCALE GENOMIC DNA]</scope>
    <source>
        <strain evidence="3">ATCC MYA-333 / DSM 997 / K(L3346) / K-hell</strain>
        <tissue evidence="2">Mycelium</tissue>
    </source>
</reference>
<keyword evidence="3" id="KW-1185">Reference proteome</keyword>
<sequence length="20" mass="2061">MERGAQVLGNRTGSELASGQ</sequence>